<name>M2WW48_GALSU</name>
<organism evidence="15 16">
    <name type="scientific">Galdieria sulphuraria</name>
    <name type="common">Red alga</name>
    <dbReference type="NCBI Taxonomy" id="130081"/>
    <lineage>
        <taxon>Eukaryota</taxon>
        <taxon>Rhodophyta</taxon>
        <taxon>Bangiophyceae</taxon>
        <taxon>Galdieriales</taxon>
        <taxon>Galdieriaceae</taxon>
        <taxon>Galdieria</taxon>
    </lineage>
</organism>
<sequence>MVEWIVIWCCLWTICILSYTLYIKQKLNKNKSRVDNFQKDQSILTFGFFHPYCSAGGGGERVLWLEVCHLLENFPSCKIIIYTSEETTVDALTEKVYRQFGIRVLPKFSLVFLESSFLLEPKEYPWFTLLGQAIGSMFVAIEALLRYTPNCFVDTTGFPASMSIARFCFGCYVVCYVHYPTVSKDMLQVVRQRQVKYNNRTFIAKSYLATQCKLFYYRVLMFLYFLTGKCADVVMVNSSWTKQHISVMWKPEYLQIVYPPCSVKTLLDFCLSGRKRHWIVSLSQFREEKNHILQLFIIQKLVQQHEEKDLQDFCLVMMGSTRNEQDVERVSQLQKLAGDLNIASYVRWVINASHEQIYNYLSKAAIALHTMRDEHFGISVVEFMAAGVIPIAHRSGGVAKDIITHEQNGYLASNLEEYVAILERLLFQLSEEQLHSIQCNMRTRVAEFSDETFASEFTKHLLFPRCSPVVEYKKL</sequence>
<evidence type="ECO:0000259" key="13">
    <source>
        <dbReference type="Pfam" id="PF00534"/>
    </source>
</evidence>
<feature type="transmembrane region" description="Helical" evidence="12">
    <location>
        <begin position="5"/>
        <end position="23"/>
    </location>
</feature>
<dbReference type="PANTHER" id="PTHR45919">
    <property type="entry name" value="GDP-MAN:MAN(3)GLCNAC(2)-PP-DOL ALPHA-1,2-MANNOSYLTRANSFERASE"/>
    <property type="match status" value="1"/>
</dbReference>
<evidence type="ECO:0000256" key="5">
    <source>
        <dbReference type="ARBA" id="ARBA00022676"/>
    </source>
</evidence>
<feature type="transmembrane region" description="Helical" evidence="12">
    <location>
        <begin position="215"/>
        <end position="236"/>
    </location>
</feature>
<feature type="domain" description="Glycosyl transferase family 1" evidence="13">
    <location>
        <begin position="276"/>
        <end position="426"/>
    </location>
</feature>
<keyword evidence="7 12" id="KW-0812">Transmembrane</keyword>
<dbReference type="GO" id="GO:0006487">
    <property type="term" value="P:protein N-linked glycosylation"/>
    <property type="evidence" value="ECO:0007669"/>
    <property type="project" value="TreeGrafter"/>
</dbReference>
<dbReference type="Pfam" id="PF15924">
    <property type="entry name" value="ALG11_N"/>
    <property type="match status" value="1"/>
</dbReference>
<evidence type="ECO:0000256" key="8">
    <source>
        <dbReference type="ARBA" id="ARBA00022824"/>
    </source>
</evidence>
<evidence type="ECO:0000256" key="11">
    <source>
        <dbReference type="ARBA" id="ARBA00045065"/>
    </source>
</evidence>
<accession>M2WW48</accession>
<dbReference type="InterPro" id="IPR001296">
    <property type="entry name" value="Glyco_trans_1"/>
</dbReference>
<comment type="pathway">
    <text evidence="2 12">Protein modification; protein glycosylation.</text>
</comment>
<dbReference type="AlphaFoldDB" id="M2WW48"/>
<comment type="subcellular location">
    <subcellularLocation>
        <location evidence="1">Endoplasmic reticulum membrane</location>
        <topology evidence="1">Single-pass membrane protein</topology>
    </subcellularLocation>
</comment>
<keyword evidence="6 12" id="KW-0808">Transferase</keyword>
<dbReference type="PANTHER" id="PTHR45919:SF1">
    <property type="entry name" value="GDP-MAN:MAN(3)GLCNAC(2)-PP-DOL ALPHA-1,2-MANNOSYLTRANSFERASE"/>
    <property type="match status" value="1"/>
</dbReference>
<evidence type="ECO:0000256" key="4">
    <source>
        <dbReference type="ARBA" id="ARBA00022018"/>
    </source>
</evidence>
<proteinExistence type="inferred from homology"/>
<dbReference type="Gramene" id="EME28225">
    <property type="protein sequence ID" value="EME28225"/>
    <property type="gene ID" value="Gasu_42280"/>
</dbReference>
<evidence type="ECO:0000256" key="3">
    <source>
        <dbReference type="ARBA" id="ARBA00012645"/>
    </source>
</evidence>
<comment type="catalytic activity">
    <reaction evidence="11 12">
        <text>an alpha-D-Man-(1-&gt;3)-[alpha-D-Man-(1-&gt;6)]-beta-D-Man-(1-&gt;4)-beta-D-GlcNAc-(1-&gt;4)-alpha-D-GlcNAc-diphospho-di-trans,poly-cis-dolichol + 2 GDP-alpha-D-mannose = an alpha-D-Man-(1-&gt;2)-alpha-D-Man-(1-&gt;2)-alpha-D-Man-(1-&gt;3)-[alpha-D-Man-(1-&gt;6)]-beta-D-Man-(1-&gt;4)-beta-D-GlcNAc-(1-&gt;4)-alpha-D-GlcNAc-diphospho-di-trans,poly-cis-dolichol + 2 GDP + 2 H(+)</text>
        <dbReference type="Rhea" id="RHEA:29523"/>
        <dbReference type="Rhea" id="RHEA-COMP:19515"/>
        <dbReference type="Rhea" id="RHEA-COMP:19516"/>
        <dbReference type="ChEBI" id="CHEBI:15378"/>
        <dbReference type="ChEBI" id="CHEBI:57527"/>
        <dbReference type="ChEBI" id="CHEBI:58189"/>
        <dbReference type="ChEBI" id="CHEBI:132511"/>
        <dbReference type="ChEBI" id="CHEBI:132515"/>
        <dbReference type="EC" id="2.4.1.131"/>
    </reaction>
    <physiologicalReaction direction="left-to-right" evidence="11 12">
        <dbReference type="Rhea" id="RHEA:29524"/>
    </physiologicalReaction>
</comment>
<evidence type="ECO:0000313" key="15">
    <source>
        <dbReference type="EMBL" id="EME28225.1"/>
    </source>
</evidence>
<dbReference type="GO" id="GO:0005789">
    <property type="term" value="C:endoplasmic reticulum membrane"/>
    <property type="evidence" value="ECO:0007669"/>
    <property type="project" value="UniProtKB-SubCell"/>
</dbReference>
<dbReference type="STRING" id="130081.M2WW48"/>
<keyword evidence="10 12" id="KW-0472">Membrane</keyword>
<keyword evidence="16" id="KW-1185">Reference proteome</keyword>
<keyword evidence="9 12" id="KW-1133">Transmembrane helix</keyword>
<evidence type="ECO:0000256" key="2">
    <source>
        <dbReference type="ARBA" id="ARBA00004922"/>
    </source>
</evidence>
<dbReference type="EMBL" id="KB454522">
    <property type="protein sequence ID" value="EME28225.1"/>
    <property type="molecule type" value="Genomic_DNA"/>
</dbReference>
<dbReference type="RefSeq" id="XP_005704745.1">
    <property type="nucleotide sequence ID" value="XM_005704688.1"/>
</dbReference>
<evidence type="ECO:0000256" key="9">
    <source>
        <dbReference type="ARBA" id="ARBA00022989"/>
    </source>
</evidence>
<dbReference type="eggNOG" id="KOG1387">
    <property type="taxonomic scope" value="Eukaryota"/>
</dbReference>
<keyword evidence="8 12" id="KW-0256">Endoplasmic reticulum</keyword>
<dbReference type="InterPro" id="IPR031814">
    <property type="entry name" value="ALG11_N"/>
</dbReference>
<keyword evidence="5 12" id="KW-0328">Glycosyltransferase</keyword>
<comment type="function">
    <text evidence="12">GDP-Man:Man(3)GlcNAc(2)-PP-Dol alpha-1,2-mannosyltransferase that operates in the biosynthetic pathway of dolichol-linked oligosaccharides, the glycan precursors employed in protein asparagine (N)-glycosylation. The assembly of dolichol-linked oligosaccharides begins on the cytosolic side of the endoplasmic reticulum membrane and finishes in its lumen. The sequential addition of sugars to dolichol pyrophosphate produces dolichol-linked oligosaccharides containing fourteen sugars, including two GlcNAcs, nine mannoses and three glucoses. Once assembled, the oligosaccharide is transferred from the lipid to nascent proteins by oligosaccharyltransferases. Catalyzes, on the cytoplasmic face of the endoplasmic reticulum, the addition of the fourth and fifth mannose residues to the dolichol-linked oligosaccharide chain, to produce Man(5)GlcNAc(2)-PP-dolichol core oligosaccharide.</text>
</comment>
<dbReference type="KEGG" id="gsl:Gasu_42280"/>
<evidence type="ECO:0000256" key="1">
    <source>
        <dbReference type="ARBA" id="ARBA00004389"/>
    </source>
</evidence>
<dbReference type="Gene3D" id="3.40.50.2000">
    <property type="entry name" value="Glycogen Phosphorylase B"/>
    <property type="match status" value="1"/>
</dbReference>
<evidence type="ECO:0000313" key="16">
    <source>
        <dbReference type="Proteomes" id="UP000030680"/>
    </source>
</evidence>
<dbReference type="UniPathway" id="UPA00378"/>
<evidence type="ECO:0000256" key="7">
    <source>
        <dbReference type="ARBA" id="ARBA00022692"/>
    </source>
</evidence>
<evidence type="ECO:0000259" key="14">
    <source>
        <dbReference type="Pfam" id="PF15924"/>
    </source>
</evidence>
<comment type="similarity">
    <text evidence="12">Belongs to the glycosyltransferase group 1 family. Glycosyltransferase 4 subfamily.</text>
</comment>
<dbReference type="OMA" id="ARLYGWV"/>
<feature type="domain" description="ALG11 mannosyltransferase N-terminal" evidence="14">
    <location>
        <begin position="45"/>
        <end position="249"/>
    </location>
</feature>
<protein>
    <recommendedName>
        <fullName evidence="4 12">GDP-Man:Man(3)GlcNAc(2)-PP-Dol alpha-1,2-mannosyltransferase</fullName>
        <ecNumber evidence="3 12">2.4.1.131</ecNumber>
    </recommendedName>
</protein>
<dbReference type="InterPro" id="IPR038013">
    <property type="entry name" value="ALG11"/>
</dbReference>
<evidence type="ECO:0000256" key="12">
    <source>
        <dbReference type="RuleBase" id="RU367051"/>
    </source>
</evidence>
<dbReference type="Proteomes" id="UP000030680">
    <property type="component" value="Unassembled WGS sequence"/>
</dbReference>
<dbReference type="Pfam" id="PF00534">
    <property type="entry name" value="Glycos_transf_1"/>
    <property type="match status" value="1"/>
</dbReference>
<dbReference type="GO" id="GO:0004377">
    <property type="term" value="F:GDP-Man:Man(3)GlcNAc(2)-PP-Dol alpha-1,2-mannosyltransferase activity"/>
    <property type="evidence" value="ECO:0007669"/>
    <property type="project" value="UniProtKB-UniRule"/>
</dbReference>
<dbReference type="GeneID" id="17087080"/>
<gene>
    <name evidence="15" type="ORF">Gasu_42280</name>
</gene>
<evidence type="ECO:0000256" key="10">
    <source>
        <dbReference type="ARBA" id="ARBA00023136"/>
    </source>
</evidence>
<reference evidence="16" key="1">
    <citation type="journal article" date="2013" name="Science">
        <title>Gene transfer from bacteria and archaea facilitated evolution of an extremophilic eukaryote.</title>
        <authorList>
            <person name="Schonknecht G."/>
            <person name="Chen W.H."/>
            <person name="Ternes C.M."/>
            <person name="Barbier G.G."/>
            <person name="Shrestha R.P."/>
            <person name="Stanke M."/>
            <person name="Brautigam A."/>
            <person name="Baker B.J."/>
            <person name="Banfield J.F."/>
            <person name="Garavito R.M."/>
            <person name="Carr K."/>
            <person name="Wilkerson C."/>
            <person name="Rensing S.A."/>
            <person name="Gagneul D."/>
            <person name="Dickenson N.E."/>
            <person name="Oesterhelt C."/>
            <person name="Lercher M.J."/>
            <person name="Weber A.P."/>
        </authorList>
    </citation>
    <scope>NUCLEOTIDE SEQUENCE [LARGE SCALE GENOMIC DNA]</scope>
    <source>
        <strain evidence="16">074W</strain>
    </source>
</reference>
<dbReference type="EC" id="2.4.1.131" evidence="3 12"/>
<dbReference type="OrthoDB" id="2276068at2759"/>
<dbReference type="CDD" id="cd03806">
    <property type="entry name" value="GT4_ALG11-like"/>
    <property type="match status" value="1"/>
</dbReference>
<evidence type="ECO:0000256" key="6">
    <source>
        <dbReference type="ARBA" id="ARBA00022679"/>
    </source>
</evidence>
<dbReference type="SUPFAM" id="SSF53756">
    <property type="entry name" value="UDP-Glycosyltransferase/glycogen phosphorylase"/>
    <property type="match status" value="1"/>
</dbReference>